<evidence type="ECO:0000313" key="12">
    <source>
        <dbReference type="EMBL" id="OBS09308.1"/>
    </source>
</evidence>
<dbReference type="InterPro" id="IPR001905">
    <property type="entry name" value="Ammonium_transpt"/>
</dbReference>
<evidence type="ECO:0000256" key="5">
    <source>
        <dbReference type="ARBA" id="ARBA00022692"/>
    </source>
</evidence>
<keyword evidence="5 10" id="KW-0812">Transmembrane</keyword>
<evidence type="ECO:0000256" key="4">
    <source>
        <dbReference type="ARBA" id="ARBA00022475"/>
    </source>
</evidence>
<evidence type="ECO:0000256" key="1">
    <source>
        <dbReference type="ARBA" id="ARBA00004651"/>
    </source>
</evidence>
<feature type="transmembrane region" description="Helical" evidence="10">
    <location>
        <begin position="314"/>
        <end position="332"/>
    </location>
</feature>
<dbReference type="Gene3D" id="1.10.3430.10">
    <property type="entry name" value="Ammonium transporter AmtB like domains"/>
    <property type="match status" value="1"/>
</dbReference>
<dbReference type="Proteomes" id="UP000029273">
    <property type="component" value="Unassembled WGS sequence"/>
</dbReference>
<dbReference type="RefSeq" id="WP_145930763.1">
    <property type="nucleotide sequence ID" value="NZ_JQSG02000003.1"/>
</dbReference>
<feature type="transmembrane region" description="Helical" evidence="10">
    <location>
        <begin position="225"/>
        <end position="245"/>
    </location>
</feature>
<dbReference type="InterPro" id="IPR018047">
    <property type="entry name" value="Ammonium_transpt_CS"/>
</dbReference>
<feature type="transmembrane region" description="Helical" evidence="10">
    <location>
        <begin position="191"/>
        <end position="213"/>
    </location>
</feature>
<feature type="transmembrane region" description="Helical" evidence="10">
    <location>
        <begin position="129"/>
        <end position="150"/>
    </location>
</feature>
<feature type="transmembrane region" description="Helical" evidence="10">
    <location>
        <begin position="344"/>
        <end position="368"/>
    </location>
</feature>
<dbReference type="STRING" id="160660.BJI67_01545"/>
<keyword evidence="4" id="KW-1003">Cell membrane</keyword>
<protein>
    <recommendedName>
        <fullName evidence="9 10">Ammonium transporter</fullName>
    </recommendedName>
</protein>
<dbReference type="GO" id="GO:0005886">
    <property type="term" value="C:plasma membrane"/>
    <property type="evidence" value="ECO:0007669"/>
    <property type="project" value="UniProtKB-SubCell"/>
</dbReference>
<comment type="similarity">
    <text evidence="2 10">Belongs to the ammonia transporter channel (TC 1.A.11.2) family.</text>
</comment>
<comment type="subcellular location">
    <subcellularLocation>
        <location evidence="1 10">Cell membrane</location>
        <topology evidence="1 10">Multi-pass membrane protein</topology>
    </subcellularLocation>
</comment>
<keyword evidence="7 10" id="KW-0472">Membrane</keyword>
<dbReference type="SUPFAM" id="SSF111352">
    <property type="entry name" value="Ammonium transporter"/>
    <property type="match status" value="1"/>
</dbReference>
<dbReference type="PROSITE" id="PS01219">
    <property type="entry name" value="AMMONIUM_TRANSP"/>
    <property type="match status" value="1"/>
</dbReference>
<reference evidence="12 13" key="1">
    <citation type="journal article" date="2014" name="Genome Announc.">
        <title>Draft Genome Sequence of the Iron-Oxidizing, Acidophilic, and Halotolerant 'Thiobacillus prosperus' Type Strain DSM 5130.</title>
        <authorList>
            <person name="Ossandon F.J."/>
            <person name="Cardenas J.P."/>
            <person name="Corbett M."/>
            <person name="Quatrini R."/>
            <person name="Holmes D.S."/>
            <person name="Watkin E."/>
        </authorList>
    </citation>
    <scope>NUCLEOTIDE SEQUENCE [LARGE SCALE GENOMIC DNA]</scope>
    <source>
        <strain evidence="12 13">DSM 5130</strain>
    </source>
</reference>
<keyword evidence="6 10" id="KW-1133">Transmembrane helix</keyword>
<evidence type="ECO:0000256" key="3">
    <source>
        <dbReference type="ARBA" id="ARBA00022448"/>
    </source>
</evidence>
<name>A0A1A6C420_9GAMM</name>
<dbReference type="PANTHER" id="PTHR43029">
    <property type="entry name" value="AMMONIUM TRANSPORTER MEP2"/>
    <property type="match status" value="1"/>
</dbReference>
<evidence type="ECO:0000256" key="7">
    <source>
        <dbReference type="ARBA" id="ARBA00023136"/>
    </source>
</evidence>
<feature type="transmembrane region" description="Helical" evidence="10">
    <location>
        <begin position="288"/>
        <end position="308"/>
    </location>
</feature>
<dbReference type="EMBL" id="JQSG02000003">
    <property type="protein sequence ID" value="OBS09308.1"/>
    <property type="molecule type" value="Genomic_DNA"/>
</dbReference>
<feature type="transmembrane region" description="Helical" evidence="10">
    <location>
        <begin position="44"/>
        <end position="62"/>
    </location>
</feature>
<sequence>MKPKHTLGAIGGLLGLVGMWLMPGLAMAADAPPKIDSGNTAWMLTSTALVLLMTIPGVALFYGGMVRKKNLISVAAKTFAVTCLITAVWAIAGYSLAFKGDGMFVGNLSALFLHGMGYNSMSGSIPETVFMTFQMTFAIITPALIIGSVVERMKFSAMLWFMGLWSLLVYSPIAHMVWGGGFLGSDGVQDFAGGTVVHINAGVAGLVAALVLGKRKGYGKEPMPPVNVVFTMAGAALLWVGWFGFNAGSELAADGTAGMAMAVTQIATGIAALAWMFAEWAARGKPTLLGMSSGAVAGLVAITPASGFVGPTGAFVIGIAAGVLCFWAAVYLKNMLGYDDSLDAFGVHAIGGIVGALLTGIFSAAIFGGAGLNEAAHGSIAAQFLIQLKGVMFTIVYDAIMTFIIIKVLDVIMGIRVSEEDEVQGLDVSSHGEQVYE</sequence>
<dbReference type="Pfam" id="PF00909">
    <property type="entry name" value="Ammonium_transp"/>
    <property type="match status" value="1"/>
</dbReference>
<keyword evidence="8 10" id="KW-0924">Ammonia transport</keyword>
<feature type="transmembrane region" description="Helical" evidence="10">
    <location>
        <begin position="74"/>
        <end position="97"/>
    </location>
</feature>
<evidence type="ECO:0000256" key="6">
    <source>
        <dbReference type="ARBA" id="ARBA00022989"/>
    </source>
</evidence>
<feature type="transmembrane region" description="Helical" evidence="10">
    <location>
        <begin position="157"/>
        <end position="179"/>
    </location>
</feature>
<feature type="transmembrane region" description="Helical" evidence="10">
    <location>
        <begin position="257"/>
        <end position="276"/>
    </location>
</feature>
<dbReference type="AlphaFoldDB" id="A0A1A6C420"/>
<dbReference type="NCBIfam" id="TIGR00836">
    <property type="entry name" value="amt"/>
    <property type="match status" value="1"/>
</dbReference>
<proteinExistence type="inferred from homology"/>
<dbReference type="InterPro" id="IPR024041">
    <property type="entry name" value="NH4_transpt_AmtB-like_dom"/>
</dbReference>
<evidence type="ECO:0000256" key="10">
    <source>
        <dbReference type="RuleBase" id="RU362002"/>
    </source>
</evidence>
<evidence type="ECO:0000256" key="8">
    <source>
        <dbReference type="ARBA" id="ARBA00023177"/>
    </source>
</evidence>
<evidence type="ECO:0000259" key="11">
    <source>
        <dbReference type="Pfam" id="PF00909"/>
    </source>
</evidence>
<evidence type="ECO:0000256" key="2">
    <source>
        <dbReference type="ARBA" id="ARBA00005887"/>
    </source>
</evidence>
<feature type="transmembrane region" description="Helical" evidence="10">
    <location>
        <begin position="380"/>
        <end position="406"/>
    </location>
</feature>
<organism evidence="12 13">
    <name type="scientific">Acidihalobacter prosperus</name>
    <dbReference type="NCBI Taxonomy" id="160660"/>
    <lineage>
        <taxon>Bacteria</taxon>
        <taxon>Pseudomonadati</taxon>
        <taxon>Pseudomonadota</taxon>
        <taxon>Gammaproteobacteria</taxon>
        <taxon>Chromatiales</taxon>
        <taxon>Ectothiorhodospiraceae</taxon>
        <taxon>Acidihalobacter</taxon>
    </lineage>
</organism>
<evidence type="ECO:0000313" key="13">
    <source>
        <dbReference type="Proteomes" id="UP000029273"/>
    </source>
</evidence>
<accession>A0A1A6C420</accession>
<dbReference type="PANTHER" id="PTHR43029:SF10">
    <property type="entry name" value="AMMONIUM TRANSPORTER MEP2"/>
    <property type="match status" value="1"/>
</dbReference>
<keyword evidence="3 10" id="KW-0813">Transport</keyword>
<dbReference type="OrthoDB" id="9814202at2"/>
<evidence type="ECO:0000256" key="9">
    <source>
        <dbReference type="ARBA" id="ARBA00050025"/>
    </source>
</evidence>
<keyword evidence="13" id="KW-1185">Reference proteome</keyword>
<dbReference type="GO" id="GO:0008519">
    <property type="term" value="F:ammonium channel activity"/>
    <property type="evidence" value="ECO:0007669"/>
    <property type="project" value="InterPro"/>
</dbReference>
<comment type="caution">
    <text evidence="12">The sequence shown here is derived from an EMBL/GenBank/DDBJ whole genome shotgun (WGS) entry which is preliminary data.</text>
</comment>
<dbReference type="InterPro" id="IPR029020">
    <property type="entry name" value="Ammonium/urea_transptr"/>
</dbReference>
<feature type="domain" description="Ammonium transporter AmtB-like" evidence="11">
    <location>
        <begin position="41"/>
        <end position="436"/>
    </location>
</feature>
<gene>
    <name evidence="12" type="ORF">Thpro_021636</name>
</gene>
<dbReference type="FunFam" id="1.10.3430.10:FF:000007">
    <property type="entry name" value="Ammonium transporter"/>
    <property type="match status" value="1"/>
</dbReference>